<gene>
    <name evidence="1" type="ORF">CTAYLR_001818</name>
</gene>
<proteinExistence type="predicted"/>
<comment type="caution">
    <text evidence="1">The sequence shown here is derived from an EMBL/GenBank/DDBJ whole genome shotgun (WGS) entry which is preliminary data.</text>
</comment>
<sequence>MQQQGPRKRRRRTRLRIGFIVGKKDGDLVLAPGIPAKHWVSSAFADEPPPHKPLREIVHTDVAIWWHVRQHYGSVVEADLVSAPEEVTAARLGKNDVNLLLGWDAVSAHLEEADVAIGHGENMRELLSSPESRVWPPGDLQALCNNKGDYMRLAEARGIAIAPTEVYDCSGGPEAFASFAVDVARRRGWTKFVAKPSPSSWSRGVETFSTDGHDLEPALETYFAATVKGAKQIVLQRHLDGLEIHPETRCFYFDGAFMYAVANSRHPRDHPFEITDHPEAASTAPAGTPRALPPEFWRAHSRLGLEVVRDLLPDLRAFDGRELPHFPWLVRCDVGMHDPKDLVNAADDADGGKAVFLNEIEIVPTLYLDPKFGHDRDFVAEYAAKFVKSAADAAG</sequence>
<dbReference type="AlphaFoldDB" id="A0AAD7XIX7"/>
<protein>
    <submittedName>
        <fullName evidence="1">Uncharacterized protein</fullName>
    </submittedName>
</protein>
<evidence type="ECO:0000313" key="2">
    <source>
        <dbReference type="Proteomes" id="UP001230188"/>
    </source>
</evidence>
<accession>A0AAD7XIX7</accession>
<feature type="non-terminal residue" evidence="1">
    <location>
        <position position="1"/>
    </location>
</feature>
<evidence type="ECO:0000313" key="1">
    <source>
        <dbReference type="EMBL" id="KAJ8600046.1"/>
    </source>
</evidence>
<organism evidence="1 2">
    <name type="scientific">Chrysophaeum taylorii</name>
    <dbReference type="NCBI Taxonomy" id="2483200"/>
    <lineage>
        <taxon>Eukaryota</taxon>
        <taxon>Sar</taxon>
        <taxon>Stramenopiles</taxon>
        <taxon>Ochrophyta</taxon>
        <taxon>Pelagophyceae</taxon>
        <taxon>Pelagomonadales</taxon>
        <taxon>Pelagomonadaceae</taxon>
        <taxon>Chrysophaeum</taxon>
    </lineage>
</organism>
<dbReference type="SUPFAM" id="SSF56059">
    <property type="entry name" value="Glutathione synthetase ATP-binding domain-like"/>
    <property type="match status" value="1"/>
</dbReference>
<dbReference type="EMBL" id="JAQMWT010000531">
    <property type="protein sequence ID" value="KAJ8600046.1"/>
    <property type="molecule type" value="Genomic_DNA"/>
</dbReference>
<name>A0AAD7XIX7_9STRA</name>
<keyword evidence="2" id="KW-1185">Reference proteome</keyword>
<reference evidence="1" key="1">
    <citation type="submission" date="2023-01" db="EMBL/GenBank/DDBJ databases">
        <title>Metagenome sequencing of chrysophaentin producing Chrysophaeum taylorii.</title>
        <authorList>
            <person name="Davison J."/>
            <person name="Bewley C."/>
        </authorList>
    </citation>
    <scope>NUCLEOTIDE SEQUENCE</scope>
    <source>
        <strain evidence="1">NIES-1699</strain>
    </source>
</reference>
<dbReference type="Proteomes" id="UP001230188">
    <property type="component" value="Unassembled WGS sequence"/>
</dbReference>